<keyword evidence="6" id="KW-0808">Transferase</keyword>
<proteinExistence type="inferred from homology"/>
<gene>
    <name evidence="8" type="primary">glp</name>
    <name evidence="8" type="ORF">AB6724_00625</name>
</gene>
<keyword evidence="4 6" id="KW-0501">Molybdenum cofactor biosynthesis</keyword>
<organism evidence="8 9">
    <name type="scientific">Comamonas guangdongensis</name>
    <dbReference type="NCBI Taxonomy" id="510515"/>
    <lineage>
        <taxon>Bacteria</taxon>
        <taxon>Pseudomonadati</taxon>
        <taxon>Pseudomonadota</taxon>
        <taxon>Betaproteobacteria</taxon>
        <taxon>Burkholderiales</taxon>
        <taxon>Comamonadaceae</taxon>
        <taxon>Comamonas</taxon>
    </lineage>
</organism>
<keyword evidence="6" id="KW-0479">Metal-binding</keyword>
<dbReference type="EMBL" id="JBFYGN010000001">
    <property type="protein sequence ID" value="MEX8191337.1"/>
    <property type="molecule type" value="Genomic_DNA"/>
</dbReference>
<dbReference type="Pfam" id="PF00994">
    <property type="entry name" value="MoCF_biosynth"/>
    <property type="match status" value="1"/>
</dbReference>
<evidence type="ECO:0000256" key="4">
    <source>
        <dbReference type="ARBA" id="ARBA00023150"/>
    </source>
</evidence>
<dbReference type="Gene3D" id="3.40.980.10">
    <property type="entry name" value="MoaB/Mog-like domain"/>
    <property type="match status" value="1"/>
</dbReference>
<protein>
    <recommendedName>
        <fullName evidence="6">Molybdopterin molybdenumtransferase</fullName>
        <ecNumber evidence="6">2.10.1.1</ecNumber>
    </recommendedName>
</protein>
<dbReference type="SMART" id="SM00852">
    <property type="entry name" value="MoCF_biosynth"/>
    <property type="match status" value="1"/>
</dbReference>
<keyword evidence="9" id="KW-1185">Reference proteome</keyword>
<dbReference type="InterPro" id="IPR036425">
    <property type="entry name" value="MoaB/Mog-like_dom_sf"/>
</dbReference>
<evidence type="ECO:0000256" key="1">
    <source>
        <dbReference type="ARBA" id="ARBA00002901"/>
    </source>
</evidence>
<dbReference type="EC" id="2.10.1.1" evidence="6"/>
<keyword evidence="6" id="KW-0460">Magnesium</keyword>
<comment type="similarity">
    <text evidence="3 6">Belongs to the MoeA family.</text>
</comment>
<dbReference type="NCBIfam" id="TIGR00177">
    <property type="entry name" value="molyb_syn"/>
    <property type="match status" value="1"/>
</dbReference>
<comment type="catalytic activity">
    <reaction evidence="5">
        <text>adenylyl-molybdopterin + molybdate = Mo-molybdopterin + AMP + H(+)</text>
        <dbReference type="Rhea" id="RHEA:35047"/>
        <dbReference type="ChEBI" id="CHEBI:15378"/>
        <dbReference type="ChEBI" id="CHEBI:36264"/>
        <dbReference type="ChEBI" id="CHEBI:62727"/>
        <dbReference type="ChEBI" id="CHEBI:71302"/>
        <dbReference type="ChEBI" id="CHEBI:456215"/>
        <dbReference type="EC" id="2.10.1.1"/>
    </reaction>
</comment>
<evidence type="ECO:0000259" key="7">
    <source>
        <dbReference type="SMART" id="SM00852"/>
    </source>
</evidence>
<reference evidence="8 9" key="1">
    <citation type="journal article" date="2013" name="Int. J. Syst. Evol. Microbiol.">
        <title>Comamonas guangdongensis sp. nov., isolated from subterranean forest sediment, and emended description of the genus Comamonas.</title>
        <authorList>
            <person name="Zhang J."/>
            <person name="Wang Y."/>
            <person name="Zhou S."/>
            <person name="Wu C."/>
            <person name="He J."/>
            <person name="Li F."/>
        </authorList>
    </citation>
    <scope>NUCLEOTIDE SEQUENCE [LARGE SCALE GENOMIC DNA]</scope>
    <source>
        <strain evidence="8 9">CCTCC AB2011133</strain>
    </source>
</reference>
<dbReference type="InterPro" id="IPR005111">
    <property type="entry name" value="MoeA_C_domain_IV"/>
</dbReference>
<comment type="cofactor">
    <cofactor evidence="6">
        <name>Mg(2+)</name>
        <dbReference type="ChEBI" id="CHEBI:18420"/>
    </cofactor>
</comment>
<evidence type="ECO:0000313" key="9">
    <source>
        <dbReference type="Proteomes" id="UP001561046"/>
    </source>
</evidence>
<dbReference type="SUPFAM" id="SSF63882">
    <property type="entry name" value="MoeA N-terminal region -like"/>
    <property type="match status" value="1"/>
</dbReference>
<dbReference type="InterPro" id="IPR038987">
    <property type="entry name" value="MoeA-like"/>
</dbReference>
<dbReference type="SUPFAM" id="SSF63867">
    <property type="entry name" value="MoeA C-terminal domain-like"/>
    <property type="match status" value="1"/>
</dbReference>
<keyword evidence="6" id="KW-0500">Molybdenum</keyword>
<feature type="domain" description="MoaB/Mog" evidence="7">
    <location>
        <begin position="183"/>
        <end position="330"/>
    </location>
</feature>
<evidence type="ECO:0000256" key="2">
    <source>
        <dbReference type="ARBA" id="ARBA00005046"/>
    </source>
</evidence>
<dbReference type="Gene3D" id="2.170.190.11">
    <property type="entry name" value="Molybdopterin biosynthesis moea protein, domain 3"/>
    <property type="match status" value="1"/>
</dbReference>
<evidence type="ECO:0000256" key="5">
    <source>
        <dbReference type="ARBA" id="ARBA00047317"/>
    </source>
</evidence>
<dbReference type="SUPFAM" id="SSF53218">
    <property type="entry name" value="Molybdenum cofactor biosynthesis proteins"/>
    <property type="match status" value="1"/>
</dbReference>
<dbReference type="Pfam" id="PF03454">
    <property type="entry name" value="MoeA_C"/>
    <property type="match status" value="1"/>
</dbReference>
<evidence type="ECO:0000256" key="6">
    <source>
        <dbReference type="RuleBase" id="RU365090"/>
    </source>
</evidence>
<dbReference type="InterPro" id="IPR005110">
    <property type="entry name" value="MoeA_linker/N"/>
</dbReference>
<evidence type="ECO:0000313" key="8">
    <source>
        <dbReference type="EMBL" id="MEX8191337.1"/>
    </source>
</evidence>
<dbReference type="InterPro" id="IPR036688">
    <property type="entry name" value="MoeA_C_domain_IV_sf"/>
</dbReference>
<sequence length="415" mass="44176">MQAQRKPLKPLDQALQELLAHAQPLAGAQQVDTFDADGRVLLQAAVSPLQVPPQDNSAMDGYAVRAAECAGGDAVLPVSQRIPAGTAPEALAAGSVARIFTGAPVPAGADAIVMQEDCEALDDGRVCIKARPEAGQWIRRSGEDIAQGATVIEAGTRLTPAHLGLAASMGFARLQVARRPRVALFSTGDELVMPGTVAPQDMKPGSIYNSNRFFLRALLLRMGCEVTDLGIVPDDREATIATLADAAMDHDVIVTSGGVSVGEEDHIRPAVQHLGQLDLWQISIKPGKPFAYGRVNRGSGTGFAHFIGLPGNPVSSFVTFQVLVRPFLLRLQGVQHVLPRAIEARADFAWPKGDKRREFLRVRYNEKGGLELFRNQSSGVLTSTAWGDGVVDNPAGTAIAEGDSVRFIPFAELMA</sequence>
<dbReference type="PANTHER" id="PTHR10192:SF5">
    <property type="entry name" value="GEPHYRIN"/>
    <property type="match status" value="1"/>
</dbReference>
<dbReference type="InterPro" id="IPR001453">
    <property type="entry name" value="MoaB/Mog_dom"/>
</dbReference>
<dbReference type="CDD" id="cd00887">
    <property type="entry name" value="MoeA"/>
    <property type="match status" value="1"/>
</dbReference>
<dbReference type="Pfam" id="PF03453">
    <property type="entry name" value="MoeA_N"/>
    <property type="match status" value="1"/>
</dbReference>
<accession>A0ABV3ZNW7</accession>
<dbReference type="Gene3D" id="3.90.105.10">
    <property type="entry name" value="Molybdopterin biosynthesis moea protein, domain 2"/>
    <property type="match status" value="1"/>
</dbReference>
<dbReference type="NCBIfam" id="NF045515">
    <property type="entry name" value="Glp_gephyrin"/>
    <property type="match status" value="1"/>
</dbReference>
<dbReference type="RefSeq" id="WP_369336565.1">
    <property type="nucleotide sequence ID" value="NZ_JBFYGN010000001.1"/>
</dbReference>
<name>A0ABV3ZNW7_9BURK</name>
<dbReference type="PANTHER" id="PTHR10192">
    <property type="entry name" value="MOLYBDOPTERIN BIOSYNTHESIS PROTEIN"/>
    <property type="match status" value="1"/>
</dbReference>
<evidence type="ECO:0000256" key="3">
    <source>
        <dbReference type="ARBA" id="ARBA00010763"/>
    </source>
</evidence>
<dbReference type="Proteomes" id="UP001561046">
    <property type="component" value="Unassembled WGS sequence"/>
</dbReference>
<dbReference type="InterPro" id="IPR036135">
    <property type="entry name" value="MoeA_linker/N_sf"/>
</dbReference>
<comment type="caution">
    <text evidence="8">The sequence shown here is derived from an EMBL/GenBank/DDBJ whole genome shotgun (WGS) entry which is preliminary data.</text>
</comment>
<comment type="pathway">
    <text evidence="2 6">Cofactor biosynthesis; molybdopterin biosynthesis.</text>
</comment>
<comment type="function">
    <text evidence="1 6">Catalyzes the insertion of molybdate into adenylated molybdopterin with the concomitant release of AMP.</text>
</comment>
<dbReference type="Gene3D" id="2.40.340.10">
    <property type="entry name" value="MoeA, C-terminal, domain IV"/>
    <property type="match status" value="1"/>
</dbReference>